<comment type="caution">
    <text evidence="6">The sequence shown here is derived from an EMBL/GenBank/DDBJ whole genome shotgun (WGS) entry which is preliminary data.</text>
</comment>
<sequence>RTENDTGTESPVPLDDLKSVMNGNEDDEKLQVKIQAFEEKINVDNSTPGSVRRYSLGQVSKEERKDMRFNRSKSLALHAVRMKGVSSESGQDEENGELNAGISFTEIYISQENDKLPFSVDAEAMQLGTSSVSHQSINHMESVNLPDSAKEEAHEGSAEAVTSPVEYQDKLYLHLKENLGKVKAYVTEMGRKIPIPDQCVIEDTVRSCVAKLFFSCPLKGHYCLYSKSSFTLVSQQPPLWIHIMFLFQQSLFAEPLSIQSNSVQVLKALWEKTQLKGMHSFETAMIQSTFPHQKDLDHVQMHLEEVRFFDLFGYSEEAGTWQCFMCNNPEKATGDVFAHMSNVYKPSSRNASHLLRWWKINLVLFVFPVFQKDDPDDCPIELSKVQSVKVVAKKRRDRSLPRAFEIFTDNKTYVFKAKDEKNAEEWLQCINVAVAQARERESREATTYL</sequence>
<comment type="similarity">
    <text evidence="1">Belongs to the MELT/VEPH family.</text>
</comment>
<feature type="domain" description="PH" evidence="5">
    <location>
        <begin position="380"/>
        <end position="435"/>
    </location>
</feature>
<evidence type="ECO:0000256" key="4">
    <source>
        <dbReference type="SAM" id="MobiDB-lite"/>
    </source>
</evidence>
<dbReference type="PANTHER" id="PTHR21630:SF10">
    <property type="entry name" value="VENTRICULAR ZONE-EXPRESSED PH DOMAIN-CONTAINING PROTEIN HOMOLOG 1"/>
    <property type="match status" value="1"/>
</dbReference>
<dbReference type="AlphaFoldDB" id="A0A850WWR4"/>
<dbReference type="SUPFAM" id="SSF50729">
    <property type="entry name" value="PH domain-like"/>
    <property type="match status" value="1"/>
</dbReference>
<accession>A0A850WWR4</accession>
<dbReference type="SMART" id="SM00233">
    <property type="entry name" value="PH"/>
    <property type="match status" value="1"/>
</dbReference>
<gene>
    <name evidence="6" type="primary">Veph1</name>
    <name evidence="6" type="ORF">PIACAY_R11235</name>
</gene>
<feature type="non-terminal residue" evidence="6">
    <location>
        <position position="449"/>
    </location>
</feature>
<dbReference type="InterPro" id="IPR039888">
    <property type="entry name" value="Melted-like"/>
</dbReference>
<dbReference type="PROSITE" id="PS50003">
    <property type="entry name" value="PH_DOMAIN"/>
    <property type="match status" value="1"/>
</dbReference>
<keyword evidence="2" id="KW-0472">Membrane</keyword>
<evidence type="ECO:0000256" key="1">
    <source>
        <dbReference type="ARBA" id="ARBA00010187"/>
    </source>
</evidence>
<reference evidence="6" key="1">
    <citation type="submission" date="2019-09" db="EMBL/GenBank/DDBJ databases">
        <title>Bird 10,000 Genomes (B10K) Project - Family phase.</title>
        <authorList>
            <person name="Zhang G."/>
        </authorList>
    </citation>
    <scope>NUCLEOTIDE SEQUENCE</scope>
    <source>
        <strain evidence="6">B10K-DU-008-47</strain>
        <tissue evidence="6">Mixed tissue sample</tissue>
    </source>
</reference>
<dbReference type="Gene3D" id="2.30.29.30">
    <property type="entry name" value="Pleckstrin-homology domain (PH domain)/Phosphotyrosine-binding domain (PTB)"/>
    <property type="match status" value="1"/>
</dbReference>
<evidence type="ECO:0000313" key="6">
    <source>
        <dbReference type="EMBL" id="NWH73792.1"/>
    </source>
</evidence>
<dbReference type="GO" id="GO:0010314">
    <property type="term" value="F:phosphatidylinositol-5-phosphate binding"/>
    <property type="evidence" value="ECO:0007669"/>
    <property type="project" value="TreeGrafter"/>
</dbReference>
<evidence type="ECO:0000256" key="2">
    <source>
        <dbReference type="ARBA" id="ARBA00023136"/>
    </source>
</evidence>
<dbReference type="InterPro" id="IPR011993">
    <property type="entry name" value="PH-like_dom_sf"/>
</dbReference>
<dbReference type="GO" id="GO:0009966">
    <property type="term" value="P:regulation of signal transduction"/>
    <property type="evidence" value="ECO:0007669"/>
    <property type="project" value="TreeGrafter"/>
</dbReference>
<dbReference type="Proteomes" id="UP000653271">
    <property type="component" value="Unassembled WGS sequence"/>
</dbReference>
<feature type="region of interest" description="Disordered" evidence="4">
    <location>
        <begin position="1"/>
        <end position="24"/>
    </location>
</feature>
<dbReference type="GO" id="GO:0005886">
    <property type="term" value="C:plasma membrane"/>
    <property type="evidence" value="ECO:0007669"/>
    <property type="project" value="TreeGrafter"/>
</dbReference>
<dbReference type="GO" id="GO:0012505">
    <property type="term" value="C:endomembrane system"/>
    <property type="evidence" value="ECO:0007669"/>
    <property type="project" value="UniProtKB-SubCell"/>
</dbReference>
<dbReference type="PANTHER" id="PTHR21630">
    <property type="entry name" value="VEPH-A/MELTED"/>
    <property type="match status" value="1"/>
</dbReference>
<dbReference type="Pfam" id="PF00169">
    <property type="entry name" value="PH"/>
    <property type="match status" value="1"/>
</dbReference>
<dbReference type="OrthoDB" id="5869902at2759"/>
<organism evidence="6 7">
    <name type="scientific">Piaya cayana</name>
    <name type="common">Common squirrel cuckoo</name>
    <dbReference type="NCBI Taxonomy" id="33601"/>
    <lineage>
        <taxon>Eukaryota</taxon>
        <taxon>Metazoa</taxon>
        <taxon>Chordata</taxon>
        <taxon>Craniata</taxon>
        <taxon>Vertebrata</taxon>
        <taxon>Euteleostomi</taxon>
        <taxon>Archelosauria</taxon>
        <taxon>Archosauria</taxon>
        <taxon>Dinosauria</taxon>
        <taxon>Saurischia</taxon>
        <taxon>Theropoda</taxon>
        <taxon>Coelurosauria</taxon>
        <taxon>Aves</taxon>
        <taxon>Neognathae</taxon>
        <taxon>Neoaves</taxon>
        <taxon>Otidimorphae</taxon>
        <taxon>Cuculiformes</taxon>
        <taxon>Coccyzidae</taxon>
        <taxon>Piaya</taxon>
    </lineage>
</organism>
<name>A0A850WWR4_PIACA</name>
<dbReference type="InterPro" id="IPR001849">
    <property type="entry name" value="PH_domain"/>
</dbReference>
<feature type="non-terminal residue" evidence="6">
    <location>
        <position position="1"/>
    </location>
</feature>
<protein>
    <submittedName>
        <fullName evidence="6">MELT protein</fullName>
    </submittedName>
</protein>
<evidence type="ECO:0000256" key="3">
    <source>
        <dbReference type="ARBA" id="ARBA00029433"/>
    </source>
</evidence>
<evidence type="ECO:0000313" key="7">
    <source>
        <dbReference type="Proteomes" id="UP000653271"/>
    </source>
</evidence>
<comment type="subcellular location">
    <subcellularLocation>
        <location evidence="3">Endomembrane system</location>
        <topology evidence="3">Peripheral membrane protein</topology>
        <orientation evidence="3">Cytoplasmic side</orientation>
    </subcellularLocation>
</comment>
<proteinExistence type="inferred from homology"/>
<keyword evidence="7" id="KW-1185">Reference proteome</keyword>
<dbReference type="EMBL" id="WAAB01009030">
    <property type="protein sequence ID" value="NWH73792.1"/>
    <property type="molecule type" value="Genomic_DNA"/>
</dbReference>
<evidence type="ECO:0000259" key="5">
    <source>
        <dbReference type="PROSITE" id="PS50003"/>
    </source>
</evidence>